<dbReference type="Proteomes" id="UP000734218">
    <property type="component" value="Unassembled WGS sequence"/>
</dbReference>
<dbReference type="Pfam" id="PF07589">
    <property type="entry name" value="PEP-CTERM"/>
    <property type="match status" value="1"/>
</dbReference>
<keyword evidence="5" id="KW-1185">Reference proteome</keyword>
<dbReference type="PANTHER" id="PTHR37957:SF1">
    <property type="entry name" value="PHYTASE-LIKE DOMAIN-CONTAINING PROTEIN"/>
    <property type="match status" value="1"/>
</dbReference>
<dbReference type="InterPro" id="IPR027372">
    <property type="entry name" value="Phytase-like_dom"/>
</dbReference>
<proteinExistence type="predicted"/>
<dbReference type="Pfam" id="PF13449">
    <property type="entry name" value="Phytase-like"/>
    <property type="match status" value="1"/>
</dbReference>
<evidence type="ECO:0000259" key="3">
    <source>
        <dbReference type="Pfam" id="PF13449"/>
    </source>
</evidence>
<gene>
    <name evidence="4" type="ORF">GGR88_001066</name>
</gene>
<evidence type="ECO:0000313" key="5">
    <source>
        <dbReference type="Proteomes" id="UP000734218"/>
    </source>
</evidence>
<dbReference type="PANTHER" id="PTHR37957">
    <property type="entry name" value="BLR7070 PROTEIN"/>
    <property type="match status" value="1"/>
</dbReference>
<comment type="caution">
    <text evidence="4">The sequence shown here is derived from an EMBL/GenBank/DDBJ whole genome shotgun (WGS) entry which is preliminary data.</text>
</comment>
<dbReference type="InterPro" id="IPR013424">
    <property type="entry name" value="Ice-binding_C"/>
</dbReference>
<feature type="signal peptide" evidence="1">
    <location>
        <begin position="1"/>
        <end position="18"/>
    </location>
</feature>
<feature type="chain" id="PRO_5047308060" description="PEP-CTERM protein-sorting domain-containing protein" evidence="1">
    <location>
        <begin position="19"/>
        <end position="390"/>
    </location>
</feature>
<dbReference type="NCBIfam" id="TIGR02595">
    <property type="entry name" value="PEP_CTERM"/>
    <property type="match status" value="1"/>
</dbReference>
<name>A0ABX0XL53_9SPHN</name>
<feature type="domain" description="Phytase-like" evidence="3">
    <location>
        <begin position="43"/>
        <end position="343"/>
    </location>
</feature>
<protein>
    <recommendedName>
        <fullName evidence="6">PEP-CTERM protein-sorting domain-containing protein</fullName>
    </recommendedName>
</protein>
<organism evidence="4 5">
    <name type="scientific">Sphingomonas jejuensis</name>
    <dbReference type="NCBI Taxonomy" id="904715"/>
    <lineage>
        <taxon>Bacteria</taxon>
        <taxon>Pseudomonadati</taxon>
        <taxon>Pseudomonadota</taxon>
        <taxon>Alphaproteobacteria</taxon>
        <taxon>Sphingomonadales</taxon>
        <taxon>Sphingomonadaceae</taxon>
        <taxon>Sphingomonas</taxon>
    </lineage>
</organism>
<keyword evidence="1" id="KW-0732">Signal</keyword>
<evidence type="ECO:0000256" key="1">
    <source>
        <dbReference type="SAM" id="SignalP"/>
    </source>
</evidence>
<dbReference type="SUPFAM" id="SSF75011">
    <property type="entry name" value="3-carboxy-cis,cis-mucoante lactonizing enzyme"/>
    <property type="match status" value="1"/>
</dbReference>
<evidence type="ECO:0000313" key="4">
    <source>
        <dbReference type="EMBL" id="NJC33592.1"/>
    </source>
</evidence>
<reference evidence="4 5" key="1">
    <citation type="submission" date="2020-03" db="EMBL/GenBank/DDBJ databases">
        <title>Genomic Encyclopedia of Type Strains, Phase IV (KMG-IV): sequencing the most valuable type-strain genomes for metagenomic binning, comparative biology and taxonomic classification.</title>
        <authorList>
            <person name="Goeker M."/>
        </authorList>
    </citation>
    <scope>NUCLEOTIDE SEQUENCE [LARGE SCALE GENOMIC DNA]</scope>
    <source>
        <strain evidence="4 5">DSM 27651</strain>
    </source>
</reference>
<dbReference type="NCBIfam" id="NF035944">
    <property type="entry name" value="PEPxxWA-CTERM"/>
    <property type="match status" value="1"/>
</dbReference>
<dbReference type="EMBL" id="JAATJE010000001">
    <property type="protein sequence ID" value="NJC33592.1"/>
    <property type="molecule type" value="Genomic_DNA"/>
</dbReference>
<accession>A0ABX0XL53</accession>
<dbReference type="RefSeq" id="WP_167953558.1">
    <property type="nucleotide sequence ID" value="NZ_JAATJE010000001.1"/>
</dbReference>
<evidence type="ECO:0008006" key="6">
    <source>
        <dbReference type="Google" id="ProtNLM"/>
    </source>
</evidence>
<sequence>MKTIAMLMLLGVAAPAAAATTIDLRFIGEQRIPGGATFNGPVVGGLSGIDYDAATGRYKVIADDRSALSPARTYDFTLIFDAAGFTAATPVASTVLLQPNGTPYPLNQIDPEAIRFTPTGTLVYSSEGEATATSQQTPFIREMTADGRYVADYQLSTRYSPSLSGATGIRNNLAFESLTFSPDGTRLFTATENALAQDGPAATLTTGSPSRIIAFDTATRSAVAEFVYLNDPVAAAPNPAGQFTTNGLVELLALSSTEFIALERSFSVGTGYSVQLFHIDISNATNVIGIDSLSGANVTAATKTLLLDLDTLGITLDNLEGISFGPTLANGNRSLVLVSDNNFTPGLFTQFLAFEVSAAAVPEPASWAMMIAGFGIVGGALRRRKPVVLA</sequence>
<feature type="domain" description="Ice-binding protein C-terminal" evidence="2">
    <location>
        <begin position="360"/>
        <end position="384"/>
    </location>
</feature>
<evidence type="ECO:0000259" key="2">
    <source>
        <dbReference type="Pfam" id="PF07589"/>
    </source>
</evidence>